<evidence type="ECO:0000313" key="2">
    <source>
        <dbReference type="Proteomes" id="UP000596661"/>
    </source>
</evidence>
<reference evidence="1" key="2">
    <citation type="submission" date="2021-03" db="UniProtKB">
        <authorList>
            <consortium name="EnsemblPlants"/>
        </authorList>
    </citation>
    <scope>IDENTIFICATION</scope>
</reference>
<dbReference type="EMBL" id="UZAU01000007">
    <property type="status" value="NOT_ANNOTATED_CDS"/>
    <property type="molecule type" value="Genomic_DNA"/>
</dbReference>
<organism evidence="1 2">
    <name type="scientific">Cannabis sativa</name>
    <name type="common">Hemp</name>
    <name type="synonym">Marijuana</name>
    <dbReference type="NCBI Taxonomy" id="3483"/>
    <lineage>
        <taxon>Eukaryota</taxon>
        <taxon>Viridiplantae</taxon>
        <taxon>Streptophyta</taxon>
        <taxon>Embryophyta</taxon>
        <taxon>Tracheophyta</taxon>
        <taxon>Spermatophyta</taxon>
        <taxon>Magnoliopsida</taxon>
        <taxon>eudicotyledons</taxon>
        <taxon>Gunneridae</taxon>
        <taxon>Pentapetalae</taxon>
        <taxon>rosids</taxon>
        <taxon>fabids</taxon>
        <taxon>Rosales</taxon>
        <taxon>Cannabaceae</taxon>
        <taxon>Cannabis</taxon>
    </lineage>
</organism>
<reference evidence="1" key="1">
    <citation type="submission" date="2018-11" db="EMBL/GenBank/DDBJ databases">
        <authorList>
            <person name="Grassa J C."/>
        </authorList>
    </citation>
    <scope>NUCLEOTIDE SEQUENCE [LARGE SCALE GENOMIC DNA]</scope>
</reference>
<protein>
    <submittedName>
        <fullName evidence="1">Uncharacterized protein</fullName>
    </submittedName>
</protein>
<evidence type="ECO:0000313" key="1">
    <source>
        <dbReference type="EnsemblPlants" id="cds.novel_model_277_5bd9a17a"/>
    </source>
</evidence>
<accession>A0A803QY31</accession>
<sequence length="87" mass="9858">MRDKVSLICLMRSPKGERSSLVCEIASEIVLQSVFTLNGETLIDTPPQGEEKRFNFQSRNVSPCMRRRHCRHYQAITVSNNSSKASS</sequence>
<dbReference type="AlphaFoldDB" id="A0A803QY31"/>
<dbReference type="Proteomes" id="UP000596661">
    <property type="component" value="Chromosome 1"/>
</dbReference>
<proteinExistence type="predicted"/>
<dbReference type="EnsemblPlants" id="novel_model_277_5bd9a17a">
    <property type="protein sequence ID" value="cds.novel_model_277_5bd9a17a"/>
    <property type="gene ID" value="novel_gene_156_5bd9a17a"/>
</dbReference>
<dbReference type="Gramene" id="novel_model_277_5bd9a17a">
    <property type="protein sequence ID" value="cds.novel_model_277_5bd9a17a"/>
    <property type="gene ID" value="novel_gene_156_5bd9a17a"/>
</dbReference>
<keyword evidence="2" id="KW-1185">Reference proteome</keyword>
<name>A0A803QY31_CANSA</name>